<accession>A0ABP8X994</accession>
<dbReference type="EMBL" id="BAABLN010000033">
    <property type="protein sequence ID" value="GAA4702184.1"/>
    <property type="molecule type" value="Genomic_DNA"/>
</dbReference>
<name>A0ABP8X994_9MICC</name>
<dbReference type="Proteomes" id="UP001501446">
    <property type="component" value="Unassembled WGS sequence"/>
</dbReference>
<reference evidence="3" key="1">
    <citation type="journal article" date="2019" name="Int. J. Syst. Evol. Microbiol.">
        <title>The Global Catalogue of Microorganisms (GCM) 10K type strain sequencing project: providing services to taxonomists for standard genome sequencing and annotation.</title>
        <authorList>
            <consortium name="The Broad Institute Genomics Platform"/>
            <consortium name="The Broad Institute Genome Sequencing Center for Infectious Disease"/>
            <person name="Wu L."/>
            <person name="Ma J."/>
        </authorList>
    </citation>
    <scope>NUCLEOTIDE SEQUENCE [LARGE SCALE GENOMIC DNA]</scope>
    <source>
        <strain evidence="3">JCM 18958</strain>
    </source>
</reference>
<gene>
    <name evidence="2" type="ORF">GCM10025781_20840</name>
</gene>
<evidence type="ECO:0000313" key="3">
    <source>
        <dbReference type="Proteomes" id="UP001501446"/>
    </source>
</evidence>
<evidence type="ECO:0000256" key="1">
    <source>
        <dbReference type="SAM" id="MobiDB-lite"/>
    </source>
</evidence>
<evidence type="ECO:0008006" key="4">
    <source>
        <dbReference type="Google" id="ProtNLM"/>
    </source>
</evidence>
<comment type="caution">
    <text evidence="2">The sequence shown here is derived from an EMBL/GenBank/DDBJ whole genome shotgun (WGS) entry which is preliminary data.</text>
</comment>
<organism evidence="2 3">
    <name type="scientific">Kocuria gwangalliensis</name>
    <dbReference type="NCBI Taxonomy" id="501592"/>
    <lineage>
        <taxon>Bacteria</taxon>
        <taxon>Bacillati</taxon>
        <taxon>Actinomycetota</taxon>
        <taxon>Actinomycetes</taxon>
        <taxon>Micrococcales</taxon>
        <taxon>Micrococcaceae</taxon>
        <taxon>Kocuria</taxon>
    </lineage>
</organism>
<evidence type="ECO:0000313" key="2">
    <source>
        <dbReference type="EMBL" id="GAA4702184.1"/>
    </source>
</evidence>
<protein>
    <recommendedName>
        <fullName evidence="4">Integrase catalytic domain-containing protein</fullName>
    </recommendedName>
</protein>
<proteinExistence type="predicted"/>
<keyword evidence="3" id="KW-1185">Reference proteome</keyword>
<feature type="region of interest" description="Disordered" evidence="1">
    <location>
        <begin position="76"/>
        <end position="97"/>
    </location>
</feature>
<sequence>MPGPDGTLRRTWLFHARLAWSRVRVVIPVWDQTTPSLIACLDATLRRIGGAPTHVLTDNPRTVTVGHVGGVRYGARRSSRWPGTTAPGSRTCVPYDPESKGGKVATVKTVKADLVPT</sequence>